<keyword evidence="1" id="KW-1133">Transmembrane helix</keyword>
<dbReference type="EMBL" id="FZMP01000081">
    <property type="protein sequence ID" value="SNQ60237.1"/>
    <property type="molecule type" value="Genomic_DNA"/>
</dbReference>
<evidence type="ECO:0000313" key="2">
    <source>
        <dbReference type="EMBL" id="SNQ60237.1"/>
    </source>
</evidence>
<proteinExistence type="predicted"/>
<keyword evidence="1" id="KW-0472">Membrane</keyword>
<accession>A0A284VM05</accession>
<protein>
    <submittedName>
        <fullName evidence="2">Uncharacterized protein</fullName>
    </submittedName>
</protein>
<feature type="transmembrane region" description="Helical" evidence="1">
    <location>
        <begin position="7"/>
        <end position="27"/>
    </location>
</feature>
<organism evidence="2 3">
    <name type="scientific">Candidatus Methanoperedens nitratireducens</name>
    <dbReference type="NCBI Taxonomy" id="1392998"/>
    <lineage>
        <taxon>Archaea</taxon>
        <taxon>Methanobacteriati</taxon>
        <taxon>Methanobacteriota</taxon>
        <taxon>Stenosarchaea group</taxon>
        <taxon>Methanomicrobia</taxon>
        <taxon>Methanosarcinales</taxon>
        <taxon>ANME-2 cluster</taxon>
        <taxon>Candidatus Methanoperedentaceae</taxon>
        <taxon>Candidatus Methanoperedens</taxon>
    </lineage>
</organism>
<keyword evidence="3" id="KW-1185">Reference proteome</keyword>
<evidence type="ECO:0000313" key="3">
    <source>
        <dbReference type="Proteomes" id="UP000218615"/>
    </source>
</evidence>
<name>A0A284VM05_9EURY</name>
<dbReference type="Proteomes" id="UP000218615">
    <property type="component" value="Unassembled WGS sequence"/>
</dbReference>
<gene>
    <name evidence="2" type="ORF">MNV_1710004</name>
</gene>
<evidence type="ECO:0000256" key="1">
    <source>
        <dbReference type="SAM" id="Phobius"/>
    </source>
</evidence>
<reference evidence="3" key="1">
    <citation type="submission" date="2017-06" db="EMBL/GenBank/DDBJ databases">
        <authorList>
            <person name="Cremers G."/>
        </authorList>
    </citation>
    <scope>NUCLEOTIDE SEQUENCE [LARGE SCALE GENOMIC DNA]</scope>
</reference>
<sequence length="76" mass="8804">MLIHSAGILQVFLPVFMYLIFTVYIAFGENSHVVVTLSLHGGYQITFEVEIKHCNKYIYRYVIHTNVERCGHDRAS</sequence>
<dbReference type="AlphaFoldDB" id="A0A284VM05"/>
<keyword evidence="1" id="KW-0812">Transmembrane</keyword>